<proteinExistence type="predicted"/>
<organism evidence="1 2">
    <name type="scientific">Cystobacter fuscus</name>
    <dbReference type="NCBI Taxonomy" id="43"/>
    <lineage>
        <taxon>Bacteria</taxon>
        <taxon>Pseudomonadati</taxon>
        <taxon>Myxococcota</taxon>
        <taxon>Myxococcia</taxon>
        <taxon>Myxococcales</taxon>
        <taxon>Cystobacterineae</taxon>
        <taxon>Archangiaceae</taxon>
        <taxon>Cystobacter</taxon>
    </lineage>
</organism>
<dbReference type="AlphaFoldDB" id="A0A250J0Q3"/>
<reference evidence="1 2" key="1">
    <citation type="submission" date="2017-06" db="EMBL/GenBank/DDBJ databases">
        <title>Sequencing and comparative analysis of myxobacterial genomes.</title>
        <authorList>
            <person name="Rupp O."/>
            <person name="Goesmann A."/>
            <person name="Sogaard-Andersen L."/>
        </authorList>
    </citation>
    <scope>NUCLEOTIDE SEQUENCE [LARGE SCALE GENOMIC DNA]</scope>
    <source>
        <strain evidence="1 2">DSM 52655</strain>
    </source>
</reference>
<evidence type="ECO:0000313" key="1">
    <source>
        <dbReference type="EMBL" id="ATB37062.1"/>
    </source>
</evidence>
<dbReference type="EMBL" id="CP022098">
    <property type="protein sequence ID" value="ATB37062.1"/>
    <property type="molecule type" value="Genomic_DNA"/>
</dbReference>
<sequence length="40" mass="4612">MIQENNGLLKTIVPEQLKNKMNRPIFRSKSTLVRNDSNIA</sequence>
<name>A0A250J0Q3_9BACT</name>
<protein>
    <submittedName>
        <fullName evidence="1">Uncharacterized protein</fullName>
    </submittedName>
</protein>
<dbReference type="Proteomes" id="UP000217257">
    <property type="component" value="Chromosome"/>
</dbReference>
<gene>
    <name evidence="1" type="ORF">CYFUS_002483</name>
</gene>
<dbReference type="KEGG" id="cfus:CYFUS_002483"/>
<accession>A0A250J0Q3</accession>
<evidence type="ECO:0000313" key="2">
    <source>
        <dbReference type="Proteomes" id="UP000217257"/>
    </source>
</evidence>